<reference evidence="2 3" key="1">
    <citation type="submission" date="2024-05" db="EMBL/GenBank/DDBJ databases">
        <title>Genome sequence of Ponticoccus litoralis KCCM 90028.</title>
        <authorList>
            <person name="Kim J.M."/>
            <person name="Lee J.K."/>
            <person name="Choi B.J."/>
            <person name="Bayburt H."/>
            <person name="Baek J.H."/>
            <person name="Jeon C.O."/>
        </authorList>
    </citation>
    <scope>NUCLEOTIDE SEQUENCE [LARGE SCALE GENOMIC DNA]</scope>
    <source>
        <strain evidence="2 3">KCCM 90028</strain>
    </source>
</reference>
<evidence type="ECO:0000259" key="1">
    <source>
        <dbReference type="Pfam" id="PF12740"/>
    </source>
</evidence>
<evidence type="ECO:0000313" key="2">
    <source>
        <dbReference type="EMBL" id="MEN9059886.1"/>
    </source>
</evidence>
<dbReference type="Gene3D" id="3.40.50.1820">
    <property type="entry name" value="alpha/beta hydrolase"/>
    <property type="match status" value="1"/>
</dbReference>
<dbReference type="EMBL" id="JBDNCH010000002">
    <property type="protein sequence ID" value="MEN9059886.1"/>
    <property type="molecule type" value="Genomic_DNA"/>
</dbReference>
<dbReference type="InterPro" id="IPR029058">
    <property type="entry name" value="AB_hydrolase_fold"/>
</dbReference>
<gene>
    <name evidence="2" type="ORF">ABFB10_01405</name>
</gene>
<evidence type="ECO:0000313" key="3">
    <source>
        <dbReference type="Proteomes" id="UP001428774"/>
    </source>
</evidence>
<comment type="caution">
    <text evidence="2">The sequence shown here is derived from an EMBL/GenBank/DDBJ whole genome shotgun (WGS) entry which is preliminary data.</text>
</comment>
<dbReference type="PIRSF" id="PIRSF031982">
    <property type="entry name" value="UCP031982_abhydr"/>
    <property type="match status" value="1"/>
</dbReference>
<dbReference type="InterPro" id="IPR041127">
    <property type="entry name" value="PET_hydrolase/cutinase-like"/>
</dbReference>
<keyword evidence="3" id="KW-1185">Reference proteome</keyword>
<dbReference type="Pfam" id="PF12740">
    <property type="entry name" value="PETase"/>
    <property type="match status" value="1"/>
</dbReference>
<proteinExistence type="predicted"/>
<dbReference type="Proteomes" id="UP001428774">
    <property type="component" value="Unassembled WGS sequence"/>
</dbReference>
<dbReference type="InterPro" id="IPR016986">
    <property type="entry name" value="UCP031982_abhydr"/>
</dbReference>
<accession>A0AAW9SHD9</accession>
<dbReference type="AlphaFoldDB" id="A0AAW9SHD9"/>
<organism evidence="2 3">
    <name type="scientific">Ponticoccus litoralis</name>
    <dbReference type="NCBI Taxonomy" id="422297"/>
    <lineage>
        <taxon>Bacteria</taxon>
        <taxon>Pseudomonadati</taxon>
        <taxon>Pseudomonadota</taxon>
        <taxon>Alphaproteobacteria</taxon>
        <taxon>Rhodobacterales</taxon>
        <taxon>Roseobacteraceae</taxon>
        <taxon>Ponticoccus</taxon>
    </lineage>
</organism>
<sequence>MPRPALADSPVGVRTLAADSGDDPRRLSLSVWYPAEGGGTVEEVGGNAVFVGQPAHRDAAMAPGQHPLVLLSHGGLRSAADSGAWLSGRLAENGFVVVEVNGPRPDSAAGAVDEIWRRPQDVSRALDRVLQDPTLSAMVDPARIAVAGHALGGTAAPASGGGRFDADAFVSACTAETEGPDCGWFRAQGVALAEVDRGMLDHAHRDPRIGTAIAIDPEYADVFRAPSLTEQGTKIRVIWLGAPEHPHIAEAGVAQMVIGTATTYDAFPACTPKGTFILAEDGGDATLCDTEAAARASIHDDIAERIRTALDQ</sequence>
<feature type="domain" description="PET hydrolase/cutinase-like" evidence="1">
    <location>
        <begin position="75"/>
        <end position="158"/>
    </location>
</feature>
<protein>
    <recommendedName>
        <fullName evidence="1">PET hydrolase/cutinase-like domain-containing protein</fullName>
    </recommendedName>
</protein>
<dbReference type="RefSeq" id="WP_347165022.1">
    <property type="nucleotide sequence ID" value="NZ_JBDNCH010000002.1"/>
</dbReference>
<dbReference type="SUPFAM" id="SSF53474">
    <property type="entry name" value="alpha/beta-Hydrolases"/>
    <property type="match status" value="1"/>
</dbReference>
<name>A0AAW9SHD9_9RHOB</name>